<dbReference type="InterPro" id="IPR048213">
    <property type="entry name" value="EDSA_1-like"/>
</dbReference>
<dbReference type="EMBL" id="CP141769">
    <property type="protein sequence ID" value="WRS39843.1"/>
    <property type="molecule type" value="Genomic_DNA"/>
</dbReference>
<keyword evidence="1" id="KW-0732">Signal</keyword>
<feature type="signal peptide" evidence="1">
    <location>
        <begin position="1"/>
        <end position="21"/>
    </location>
</feature>
<reference evidence="3 4" key="1">
    <citation type="submission" date="2023-12" db="EMBL/GenBank/DDBJ databases">
        <title>Thiobacillus sedimentum sp. nov., a chemolithoautotrophic sulfur-oxidizing bacterium isolated from freshwater sediment.</title>
        <authorList>
            <person name="Luo J."/>
            <person name="Dai C."/>
        </authorList>
    </citation>
    <scope>NUCLEOTIDE SEQUENCE [LARGE SCALE GENOMIC DNA]</scope>
    <source>
        <strain evidence="3 4">SCUT-2</strain>
    </source>
</reference>
<dbReference type="NCBIfam" id="TIGR02595">
    <property type="entry name" value="PEP_CTERM"/>
    <property type="match status" value="1"/>
</dbReference>
<sequence length="275" mass="27274">MKLHALALAAVLALANAPAQASTYAVSYNTISNFGLTFSGPGTLSPFTFSTSVAAQGVLSDTNFGTNDAPAACVGTFCSAFNNSFAAHGSGSDYAYGDALIGSGNVLAGTGSASSIGEISAGPAGFASGSNSMVASFLLSAPGTVSFAFNALPYMQVAGAGNAFTTMTIAISDALGHQVFSWAPDGVTGSGITGGTETSDSHNLNFGIASGVTYNPSAGSFAATTGSLAGGAYTLNISMTNQVTAVPEPETWAMLLVGVGLVALRARRKVQSESI</sequence>
<dbReference type="NCBIfam" id="NF041538">
    <property type="entry name" value="PEP_EDSA_1"/>
    <property type="match status" value="1"/>
</dbReference>
<feature type="domain" description="Ice-binding protein C-terminal" evidence="2">
    <location>
        <begin position="245"/>
        <end position="269"/>
    </location>
</feature>
<name>A0ABZ1CPH6_9PROT</name>
<evidence type="ECO:0000313" key="4">
    <source>
        <dbReference type="Proteomes" id="UP001334732"/>
    </source>
</evidence>
<keyword evidence="4" id="KW-1185">Reference proteome</keyword>
<evidence type="ECO:0000313" key="3">
    <source>
        <dbReference type="EMBL" id="WRS39843.1"/>
    </source>
</evidence>
<dbReference type="RefSeq" id="WP_324780375.1">
    <property type="nucleotide sequence ID" value="NZ_CP141769.1"/>
</dbReference>
<dbReference type="InterPro" id="IPR013424">
    <property type="entry name" value="Ice-binding_C"/>
</dbReference>
<proteinExistence type="predicted"/>
<organism evidence="3 4">
    <name type="scientific">Thiobacillus sedimenti</name>
    <dbReference type="NCBI Taxonomy" id="3110231"/>
    <lineage>
        <taxon>Bacteria</taxon>
        <taxon>Pseudomonadati</taxon>
        <taxon>Pseudomonadota</taxon>
        <taxon>Betaproteobacteria</taxon>
        <taxon>Nitrosomonadales</taxon>
        <taxon>Thiobacillaceae</taxon>
        <taxon>Thiobacillus</taxon>
    </lineage>
</organism>
<dbReference type="Proteomes" id="UP001334732">
    <property type="component" value="Chromosome"/>
</dbReference>
<evidence type="ECO:0000256" key="1">
    <source>
        <dbReference type="SAM" id="SignalP"/>
    </source>
</evidence>
<protein>
    <submittedName>
        <fullName evidence="3">EDSAP-1 family PEP-CTERM protein</fullName>
    </submittedName>
</protein>
<evidence type="ECO:0000259" key="2">
    <source>
        <dbReference type="Pfam" id="PF07589"/>
    </source>
</evidence>
<accession>A0ABZ1CPH6</accession>
<dbReference type="Pfam" id="PF07589">
    <property type="entry name" value="PEP-CTERM"/>
    <property type="match status" value="1"/>
</dbReference>
<feature type="chain" id="PRO_5046252368" evidence="1">
    <location>
        <begin position="22"/>
        <end position="275"/>
    </location>
</feature>
<gene>
    <name evidence="3" type="ORF">VA613_02975</name>
</gene>